<dbReference type="PIRSF" id="PIRSF004553">
    <property type="entry name" value="CHP00095"/>
    <property type="match status" value="1"/>
</dbReference>
<reference evidence="3" key="2">
    <citation type="journal article" date="2021" name="Microbiome">
        <title>Successional dynamics and alternative stable states in a saline activated sludge microbial community over 9 years.</title>
        <authorList>
            <person name="Wang Y."/>
            <person name="Ye J."/>
            <person name="Ju F."/>
            <person name="Liu L."/>
            <person name="Boyd J.A."/>
            <person name="Deng Y."/>
            <person name="Parks D.H."/>
            <person name="Jiang X."/>
            <person name="Yin X."/>
            <person name="Woodcroft B.J."/>
            <person name="Tyson G.W."/>
            <person name="Hugenholtz P."/>
            <person name="Polz M.F."/>
            <person name="Zhang T."/>
        </authorList>
    </citation>
    <scope>NUCLEOTIDE SEQUENCE</scope>
    <source>
        <strain evidence="3">HKST-UBA14</strain>
    </source>
</reference>
<sequence length="180" mass="20292">MVRIITGKAKGRKIEVPKNITRPLTDRIKTSIFDTIQHIIPGSHVLDLFSGSGNFGIEALSRGASHATFIDSDTKAADLIKRNLKNVEMESQASVVKNRAEQFLKDADEKFDIVFADPPFPLDPRKKIEIFRLIPYVCGKHSIIIVRIPMEESLLQKLNQFELLHQDDFGVSIVGYYGQN</sequence>
<dbReference type="Pfam" id="PF03602">
    <property type="entry name" value="Cons_hypoth95"/>
    <property type="match status" value="1"/>
</dbReference>
<dbReference type="PANTHER" id="PTHR43542">
    <property type="entry name" value="METHYLTRANSFERASE"/>
    <property type="match status" value="1"/>
</dbReference>
<comment type="caution">
    <text evidence="3">The sequence shown here is derived from an EMBL/GenBank/DDBJ whole genome shotgun (WGS) entry which is preliminary data.</text>
</comment>
<accession>A0A955L6D5</accession>
<dbReference type="CDD" id="cd02440">
    <property type="entry name" value="AdoMet_MTases"/>
    <property type="match status" value="1"/>
</dbReference>
<evidence type="ECO:0000256" key="2">
    <source>
        <dbReference type="ARBA" id="ARBA00022679"/>
    </source>
</evidence>
<dbReference type="AlphaFoldDB" id="A0A955L6D5"/>
<protein>
    <submittedName>
        <fullName evidence="3">16S rRNA (Guanine(966)-N(2))-methyltransferase RsmD</fullName>
        <ecNumber evidence="3">2.1.1.171</ecNumber>
    </submittedName>
</protein>
<dbReference type="PANTHER" id="PTHR43542:SF1">
    <property type="entry name" value="METHYLTRANSFERASE"/>
    <property type="match status" value="1"/>
</dbReference>
<name>A0A955L6D5_9BACT</name>
<proteinExistence type="predicted"/>
<dbReference type="Gene3D" id="3.40.50.150">
    <property type="entry name" value="Vaccinia Virus protein VP39"/>
    <property type="match status" value="1"/>
</dbReference>
<keyword evidence="2 3" id="KW-0808">Transferase</keyword>
<dbReference type="InterPro" id="IPR004398">
    <property type="entry name" value="RNA_MeTrfase_RsmD"/>
</dbReference>
<dbReference type="GO" id="GO:0003676">
    <property type="term" value="F:nucleic acid binding"/>
    <property type="evidence" value="ECO:0007669"/>
    <property type="project" value="InterPro"/>
</dbReference>
<organism evidence="3 4">
    <name type="scientific">Candidatus Dojkabacteria bacterium</name>
    <dbReference type="NCBI Taxonomy" id="2099670"/>
    <lineage>
        <taxon>Bacteria</taxon>
        <taxon>Candidatus Dojkabacteria</taxon>
    </lineage>
</organism>
<dbReference type="GO" id="GO:0052913">
    <property type="term" value="F:16S rRNA (guanine(966)-N(2))-methyltransferase activity"/>
    <property type="evidence" value="ECO:0007669"/>
    <property type="project" value="UniProtKB-EC"/>
</dbReference>
<keyword evidence="1 3" id="KW-0489">Methyltransferase</keyword>
<dbReference type="PROSITE" id="PS00092">
    <property type="entry name" value="N6_MTASE"/>
    <property type="match status" value="1"/>
</dbReference>
<dbReference type="SUPFAM" id="SSF53335">
    <property type="entry name" value="S-adenosyl-L-methionine-dependent methyltransferases"/>
    <property type="match status" value="1"/>
</dbReference>
<reference evidence="3" key="1">
    <citation type="submission" date="2020-04" db="EMBL/GenBank/DDBJ databases">
        <authorList>
            <person name="Zhang T."/>
        </authorList>
    </citation>
    <scope>NUCLEOTIDE SEQUENCE</scope>
    <source>
        <strain evidence="3">HKST-UBA14</strain>
    </source>
</reference>
<dbReference type="InterPro" id="IPR002052">
    <property type="entry name" value="DNA_methylase_N6_adenine_CS"/>
</dbReference>
<evidence type="ECO:0000313" key="3">
    <source>
        <dbReference type="EMBL" id="MCA9383724.1"/>
    </source>
</evidence>
<dbReference type="EMBL" id="JAGQLK010000120">
    <property type="protein sequence ID" value="MCA9383724.1"/>
    <property type="molecule type" value="Genomic_DNA"/>
</dbReference>
<dbReference type="Proteomes" id="UP000783287">
    <property type="component" value="Unassembled WGS sequence"/>
</dbReference>
<gene>
    <name evidence="3" type="primary">rsmD</name>
    <name evidence="3" type="ORF">KC909_05115</name>
</gene>
<dbReference type="InterPro" id="IPR029063">
    <property type="entry name" value="SAM-dependent_MTases_sf"/>
</dbReference>
<dbReference type="NCBIfam" id="TIGR00095">
    <property type="entry name" value="16S rRNA (guanine(966)-N(2))-methyltransferase RsmD"/>
    <property type="match status" value="1"/>
</dbReference>
<evidence type="ECO:0000256" key="1">
    <source>
        <dbReference type="ARBA" id="ARBA00022603"/>
    </source>
</evidence>
<dbReference type="EC" id="2.1.1.171" evidence="3"/>
<evidence type="ECO:0000313" key="4">
    <source>
        <dbReference type="Proteomes" id="UP000783287"/>
    </source>
</evidence>